<name>A0A2N9J8B2_FAGSY</name>
<organism evidence="1">
    <name type="scientific">Fagus sylvatica</name>
    <name type="common">Beechnut</name>
    <dbReference type="NCBI Taxonomy" id="28930"/>
    <lineage>
        <taxon>Eukaryota</taxon>
        <taxon>Viridiplantae</taxon>
        <taxon>Streptophyta</taxon>
        <taxon>Embryophyta</taxon>
        <taxon>Tracheophyta</taxon>
        <taxon>Spermatophyta</taxon>
        <taxon>Magnoliopsida</taxon>
        <taxon>eudicotyledons</taxon>
        <taxon>Gunneridae</taxon>
        <taxon>Pentapetalae</taxon>
        <taxon>rosids</taxon>
        <taxon>fabids</taxon>
        <taxon>Fagales</taxon>
        <taxon>Fagaceae</taxon>
        <taxon>Fagus</taxon>
    </lineage>
</organism>
<accession>A0A2N9J8B2</accession>
<evidence type="ECO:0000313" key="1">
    <source>
        <dbReference type="EMBL" id="SPD33492.1"/>
    </source>
</evidence>
<gene>
    <name evidence="1" type="ORF">FSB_LOCUS61374</name>
</gene>
<sequence length="177" mass="19524">MISLFDRWRRHEQVQVRLRPMSLWHQSQSVSEAADGSGSAEEYVYTGWSCGDGGGRQGSEPRRTALSSLGRSSSTLNFPNFFLYNFMGMAWVQCTKTGPIEMLPCVNALDLLNAATYTNPGPVEMLPLTKTIQNWTHGRIPTGPMLLCTGPSRTLILCPLCLLSASTIFLILSPNEP</sequence>
<reference evidence="1" key="1">
    <citation type="submission" date="2018-02" db="EMBL/GenBank/DDBJ databases">
        <authorList>
            <person name="Cohen D.B."/>
            <person name="Kent A.D."/>
        </authorList>
    </citation>
    <scope>NUCLEOTIDE SEQUENCE</scope>
</reference>
<dbReference type="EMBL" id="OIVN01006458">
    <property type="protein sequence ID" value="SPD33492.1"/>
    <property type="molecule type" value="Genomic_DNA"/>
</dbReference>
<protein>
    <submittedName>
        <fullName evidence="1">Uncharacterized protein</fullName>
    </submittedName>
</protein>
<proteinExistence type="predicted"/>
<dbReference type="AlphaFoldDB" id="A0A2N9J8B2"/>